<accession>H8Z651</accession>
<dbReference type="HOGENOM" id="CLU_393218_0_0_6"/>
<evidence type="ECO:0000313" key="3">
    <source>
        <dbReference type="Proteomes" id="UP000002964"/>
    </source>
</evidence>
<gene>
    <name evidence="2" type="ORF">Thi970DRAFT_03204</name>
</gene>
<dbReference type="EMBL" id="JH603170">
    <property type="protein sequence ID" value="EIC19618.1"/>
    <property type="molecule type" value="Genomic_DNA"/>
</dbReference>
<dbReference type="InterPro" id="IPR004919">
    <property type="entry name" value="GmrSD_N"/>
</dbReference>
<evidence type="ECO:0000313" key="2">
    <source>
        <dbReference type="EMBL" id="EIC19618.1"/>
    </source>
</evidence>
<name>H8Z651_9GAMM</name>
<dbReference type="Proteomes" id="UP000002964">
    <property type="component" value="Unassembled WGS sequence"/>
</dbReference>
<evidence type="ECO:0000259" key="1">
    <source>
        <dbReference type="Pfam" id="PF03235"/>
    </source>
</evidence>
<protein>
    <recommendedName>
        <fullName evidence="1">GmrSD restriction endonucleases N-terminal domain-containing protein</fullName>
    </recommendedName>
</protein>
<dbReference type="OrthoDB" id="9798761at2"/>
<reference evidence="3" key="1">
    <citation type="submission" date="2011-06" db="EMBL/GenBank/DDBJ databases">
        <authorList>
            <consortium name="US DOE Joint Genome Institute (JGI-PGF)"/>
            <person name="Lucas S."/>
            <person name="Han J."/>
            <person name="Lapidus A."/>
            <person name="Cheng J.-F."/>
            <person name="Goodwin L."/>
            <person name="Pitluck S."/>
            <person name="Peters L."/>
            <person name="Land M.L."/>
            <person name="Hauser L."/>
            <person name="Vogl K."/>
            <person name="Liu Z."/>
            <person name="Overmann J."/>
            <person name="Frigaard N.-U."/>
            <person name="Bryant D.A."/>
            <person name="Woyke T.J."/>
        </authorList>
    </citation>
    <scope>NUCLEOTIDE SEQUENCE [LARGE SCALE GENOMIC DNA]</scope>
    <source>
        <strain evidence="3">970</strain>
    </source>
</reference>
<dbReference type="RefSeq" id="WP_009150023.1">
    <property type="nucleotide sequence ID" value="NZ_CP121471.1"/>
</dbReference>
<keyword evidence="3" id="KW-1185">Reference proteome</keyword>
<sequence>MSIFDNGHEVETLTIKELIEHRLGKVKPRLWLPPIQRSMVWTNAQIINYWDSLLRGYPPGLMMVHRVDGSAGEAAKHGADAEGKIQAGEVSANDLQLFDGQQRMATILLGLGLGQLQGTHKLWVDLGQEPKQHADTRFQLRISTIGQPFGYARDYPNNKFRLDERREAWKNVAGDNYADKLAADNLFLNDDRKAPLIEGVCPVLLKKIWELHKADSNTALAEKLAILPGADKGRAEEFAKAFETAVKSSVILQLVGPDVVGNESSYVRFFSRLGQGGTRLSDDELSYSMIKARYPEIREKMNGIMVNRVAGRLASEVELVLAILRVAKLLKPWKDASDWEKTGRPNPNLVSKLDKNTEEEFKRLLGLASDDFGLLMILKKLRTGLIYSKENSKGFPAMLIARLPHQLLDLLILFAALNAEGDWPGNGDARDHLIAFCLYWLLYVGYPDKAADLVYRKFLEKEDQTLDRRFFSGLIHDFEDAGICSVVATLPEFERIREKANEPPDGMLLRPWAERFGGAAVMDKDHERKPGEALRNISTNRKLISHALMWLQRDYLSRKYPMFDPTSGRDEDLPVDLDHLIPQKRFRFHWTSWQSYINEEVKDSNYWNHRDTIGHSLGNFRWLDASENRSRHYDEIEDGAKDDFLIEDIDAWNTLIRKQNTEKRWDKADIQYLQTLIDMRTLFLCEKILDEGGIWAISEGDVKALSE</sequence>
<proteinExistence type="predicted"/>
<dbReference type="Pfam" id="PF03235">
    <property type="entry name" value="GmrSD_N"/>
    <property type="match status" value="1"/>
</dbReference>
<dbReference type="AlphaFoldDB" id="H8Z651"/>
<organism evidence="2 3">
    <name type="scientific">Thiorhodovibrio frisius</name>
    <dbReference type="NCBI Taxonomy" id="631362"/>
    <lineage>
        <taxon>Bacteria</taxon>
        <taxon>Pseudomonadati</taxon>
        <taxon>Pseudomonadota</taxon>
        <taxon>Gammaproteobacteria</taxon>
        <taxon>Chromatiales</taxon>
        <taxon>Chromatiaceae</taxon>
        <taxon>Thiorhodovibrio</taxon>
    </lineage>
</organism>
<reference evidence="2 3" key="2">
    <citation type="submission" date="2011-11" db="EMBL/GenBank/DDBJ databases">
        <authorList>
            <consortium name="US DOE Joint Genome Institute"/>
            <person name="Lucas S."/>
            <person name="Han J."/>
            <person name="Lapidus A."/>
            <person name="Cheng J.-F."/>
            <person name="Goodwin L."/>
            <person name="Pitluck S."/>
            <person name="Peters L."/>
            <person name="Ovchinnikova G."/>
            <person name="Zhang X."/>
            <person name="Detter J.C."/>
            <person name="Han C."/>
            <person name="Tapia R."/>
            <person name="Land M."/>
            <person name="Hauser L."/>
            <person name="Kyrpides N."/>
            <person name="Ivanova N."/>
            <person name="Pagani I."/>
            <person name="Vogl K."/>
            <person name="Liu Z."/>
            <person name="Overmann J."/>
            <person name="Frigaard N.-U."/>
            <person name="Bryant D."/>
            <person name="Woyke T."/>
        </authorList>
    </citation>
    <scope>NUCLEOTIDE SEQUENCE [LARGE SCALE GENOMIC DNA]</scope>
    <source>
        <strain evidence="2 3">970</strain>
    </source>
</reference>
<dbReference type="eggNOG" id="COG1479">
    <property type="taxonomic scope" value="Bacteria"/>
</dbReference>
<feature type="domain" description="GmrSD restriction endonucleases N-terminal" evidence="1">
    <location>
        <begin position="30"/>
        <end position="285"/>
    </location>
</feature>